<dbReference type="RefSeq" id="WP_073281630.1">
    <property type="nucleotide sequence ID" value="NZ_FRCP01000005.1"/>
</dbReference>
<name>A0A1M7ENK7_9FIRM</name>
<dbReference type="EMBL" id="FRCP01000005">
    <property type="protein sequence ID" value="SHL93213.1"/>
    <property type="molecule type" value="Genomic_DNA"/>
</dbReference>
<dbReference type="OrthoDB" id="163333at2"/>
<evidence type="ECO:0000256" key="3">
    <source>
        <dbReference type="ARBA" id="ARBA00023163"/>
    </source>
</evidence>
<dbReference type="InterPro" id="IPR036390">
    <property type="entry name" value="WH_DNA-bd_sf"/>
</dbReference>
<dbReference type="PANTHER" id="PTHR38445">
    <property type="entry name" value="HTH-TYPE TRANSCRIPTIONAL REPRESSOR YTRA"/>
    <property type="match status" value="1"/>
</dbReference>
<keyword evidence="3" id="KW-0804">Transcription</keyword>
<keyword evidence="2 5" id="KW-0238">DNA-binding</keyword>
<dbReference type="GO" id="GO:0003700">
    <property type="term" value="F:DNA-binding transcription factor activity"/>
    <property type="evidence" value="ECO:0007669"/>
    <property type="project" value="InterPro"/>
</dbReference>
<dbReference type="InterPro" id="IPR036388">
    <property type="entry name" value="WH-like_DNA-bd_sf"/>
</dbReference>
<evidence type="ECO:0000259" key="4">
    <source>
        <dbReference type="PROSITE" id="PS50949"/>
    </source>
</evidence>
<dbReference type="Proteomes" id="UP000184038">
    <property type="component" value="Unassembled WGS sequence"/>
</dbReference>
<evidence type="ECO:0000313" key="6">
    <source>
        <dbReference type="Proteomes" id="UP000184038"/>
    </source>
</evidence>
<evidence type="ECO:0000256" key="2">
    <source>
        <dbReference type="ARBA" id="ARBA00023125"/>
    </source>
</evidence>
<dbReference type="Pfam" id="PF00392">
    <property type="entry name" value="GntR"/>
    <property type="match status" value="1"/>
</dbReference>
<dbReference type="SMART" id="SM00345">
    <property type="entry name" value="HTH_GNTR"/>
    <property type="match status" value="1"/>
</dbReference>
<evidence type="ECO:0000256" key="1">
    <source>
        <dbReference type="ARBA" id="ARBA00023015"/>
    </source>
</evidence>
<keyword evidence="6" id="KW-1185">Reference proteome</keyword>
<dbReference type="STRING" id="1120996.SAMN02746066_00086"/>
<sequence>MDFDNTVPIYLQVIRQIKSDLIQGNLQLGEKMLSTRELAIMYQINPNTASRIYKELELEGICFTKRGLGTYVTEDQNVLITIKEEMADTAITQFVESMKSIGFTKEDVVRLVEQHY</sequence>
<protein>
    <submittedName>
        <fullName evidence="5">DNA-binding transcriptional regulator YhcF, GntR family</fullName>
    </submittedName>
</protein>
<dbReference type="PROSITE" id="PS50949">
    <property type="entry name" value="HTH_GNTR"/>
    <property type="match status" value="1"/>
</dbReference>
<dbReference type="GO" id="GO:0003677">
    <property type="term" value="F:DNA binding"/>
    <property type="evidence" value="ECO:0007669"/>
    <property type="project" value="UniProtKB-KW"/>
</dbReference>
<evidence type="ECO:0000313" key="5">
    <source>
        <dbReference type="EMBL" id="SHL93213.1"/>
    </source>
</evidence>
<proteinExistence type="predicted"/>
<dbReference type="SUPFAM" id="SSF46785">
    <property type="entry name" value="Winged helix' DNA-binding domain"/>
    <property type="match status" value="1"/>
</dbReference>
<dbReference type="CDD" id="cd07377">
    <property type="entry name" value="WHTH_GntR"/>
    <property type="match status" value="1"/>
</dbReference>
<dbReference type="Gene3D" id="1.10.10.10">
    <property type="entry name" value="Winged helix-like DNA-binding domain superfamily/Winged helix DNA-binding domain"/>
    <property type="match status" value="1"/>
</dbReference>
<organism evidence="5 6">
    <name type="scientific">Anaerosporobacter mobilis DSM 15930</name>
    <dbReference type="NCBI Taxonomy" id="1120996"/>
    <lineage>
        <taxon>Bacteria</taxon>
        <taxon>Bacillati</taxon>
        <taxon>Bacillota</taxon>
        <taxon>Clostridia</taxon>
        <taxon>Lachnospirales</taxon>
        <taxon>Lachnospiraceae</taxon>
        <taxon>Anaerosporobacter</taxon>
    </lineage>
</organism>
<dbReference type="PANTHER" id="PTHR38445:SF6">
    <property type="entry name" value="GNTR-FAMILY TRANSCRIPTIONAL REGULATOR"/>
    <property type="match status" value="1"/>
</dbReference>
<dbReference type="AlphaFoldDB" id="A0A1M7ENK7"/>
<feature type="domain" description="HTH gntR-type" evidence="4">
    <location>
        <begin position="7"/>
        <end position="75"/>
    </location>
</feature>
<dbReference type="InterPro" id="IPR000524">
    <property type="entry name" value="Tscrpt_reg_HTH_GntR"/>
</dbReference>
<reference evidence="5 6" key="1">
    <citation type="submission" date="2016-11" db="EMBL/GenBank/DDBJ databases">
        <authorList>
            <person name="Jaros S."/>
            <person name="Januszkiewicz K."/>
            <person name="Wedrychowicz H."/>
        </authorList>
    </citation>
    <scope>NUCLEOTIDE SEQUENCE [LARGE SCALE GENOMIC DNA]</scope>
    <source>
        <strain evidence="5 6">DSM 15930</strain>
    </source>
</reference>
<keyword evidence="1" id="KW-0805">Transcription regulation</keyword>
<accession>A0A1M7ENK7</accession>
<gene>
    <name evidence="5" type="ORF">SAMN02746066_00086</name>
</gene>